<dbReference type="SMART" id="SM00490">
    <property type="entry name" value="HELICc"/>
    <property type="match status" value="1"/>
</dbReference>
<dbReference type="WBParaSite" id="GPUH_0001672101-mRNA-1">
    <property type="protein sequence ID" value="GPUH_0001672101-mRNA-1"/>
    <property type="gene ID" value="GPUH_0001672101"/>
</dbReference>
<dbReference type="SUPFAM" id="SSF52540">
    <property type="entry name" value="P-loop containing nucleoside triphosphate hydrolases"/>
    <property type="match status" value="1"/>
</dbReference>
<dbReference type="PANTHER" id="PTHR47958">
    <property type="entry name" value="ATP-DEPENDENT RNA HELICASE DBP3"/>
    <property type="match status" value="1"/>
</dbReference>
<evidence type="ECO:0000313" key="4">
    <source>
        <dbReference type="WBParaSite" id="GPUH_0001672101-mRNA-1"/>
    </source>
</evidence>
<dbReference type="Proteomes" id="UP000271098">
    <property type="component" value="Unassembled WGS sequence"/>
</dbReference>
<dbReference type="PROSITE" id="PS51194">
    <property type="entry name" value="HELICASE_CTER"/>
    <property type="match status" value="1"/>
</dbReference>
<dbReference type="Pfam" id="PF00271">
    <property type="entry name" value="Helicase_C"/>
    <property type="match status" value="1"/>
</dbReference>
<dbReference type="AlphaFoldDB" id="A0A183E6V8"/>
<evidence type="ECO:0000259" key="1">
    <source>
        <dbReference type="PROSITE" id="PS51194"/>
    </source>
</evidence>
<reference evidence="4" key="1">
    <citation type="submission" date="2016-06" db="UniProtKB">
        <authorList>
            <consortium name="WormBaseParasite"/>
        </authorList>
    </citation>
    <scope>IDENTIFICATION</scope>
</reference>
<name>A0A183E6V8_9BILA</name>
<evidence type="ECO:0000313" key="2">
    <source>
        <dbReference type="EMBL" id="VDN28374.1"/>
    </source>
</evidence>
<evidence type="ECO:0000313" key="3">
    <source>
        <dbReference type="Proteomes" id="UP000271098"/>
    </source>
</evidence>
<reference evidence="2 3" key="2">
    <citation type="submission" date="2018-11" db="EMBL/GenBank/DDBJ databases">
        <authorList>
            <consortium name="Pathogen Informatics"/>
        </authorList>
    </citation>
    <scope>NUCLEOTIDE SEQUENCE [LARGE SCALE GENOMIC DNA]</scope>
</reference>
<sequence>MLLCFGTTFDMNKPDVKGMVIGYRDRDQRQREEALRDFRTGAVKVLVATDVCARGLDVKDLEHVINYDMPHDRVTYVHRIGRTGRLHEGKATSLIDPVRDNVIIDSIVKVSDSISSPILNLQSFVVQEVQQVPPQFMLDLARGYGSLRQTGFGSGGFSSGTGGDGFSKGSSKSESEFSLIIKFLSDTQRELF</sequence>
<dbReference type="InterPro" id="IPR001650">
    <property type="entry name" value="Helicase_C-like"/>
</dbReference>
<feature type="domain" description="Helicase C-terminal" evidence="1">
    <location>
        <begin position="1"/>
        <end position="132"/>
    </location>
</feature>
<dbReference type="Gene3D" id="3.40.50.300">
    <property type="entry name" value="P-loop containing nucleotide triphosphate hydrolases"/>
    <property type="match status" value="1"/>
</dbReference>
<protein>
    <submittedName>
        <fullName evidence="4">Helicase C-terminal domain-containing protein</fullName>
    </submittedName>
</protein>
<proteinExistence type="predicted"/>
<dbReference type="OrthoDB" id="5874774at2759"/>
<dbReference type="EMBL" id="UYRT01084116">
    <property type="protein sequence ID" value="VDN28374.1"/>
    <property type="molecule type" value="Genomic_DNA"/>
</dbReference>
<accession>A0A183E6V8</accession>
<dbReference type="InterPro" id="IPR027417">
    <property type="entry name" value="P-loop_NTPase"/>
</dbReference>
<gene>
    <name evidence="2" type="ORF">GPUH_LOCUS16698</name>
</gene>
<dbReference type="CDD" id="cd18787">
    <property type="entry name" value="SF2_C_DEAD"/>
    <property type="match status" value="1"/>
</dbReference>
<organism evidence="4">
    <name type="scientific">Gongylonema pulchrum</name>
    <dbReference type="NCBI Taxonomy" id="637853"/>
    <lineage>
        <taxon>Eukaryota</taxon>
        <taxon>Metazoa</taxon>
        <taxon>Ecdysozoa</taxon>
        <taxon>Nematoda</taxon>
        <taxon>Chromadorea</taxon>
        <taxon>Rhabditida</taxon>
        <taxon>Spirurina</taxon>
        <taxon>Spiruromorpha</taxon>
        <taxon>Spiruroidea</taxon>
        <taxon>Gongylonematidae</taxon>
        <taxon>Gongylonema</taxon>
    </lineage>
</organism>
<keyword evidence="3" id="KW-1185">Reference proteome</keyword>